<dbReference type="AlphaFoldDB" id="A0AAP5I887"/>
<dbReference type="SUPFAM" id="SSF52091">
    <property type="entry name" value="SpoIIaa-like"/>
    <property type="match status" value="1"/>
</dbReference>
<feature type="domain" description="STAS" evidence="3">
    <location>
        <begin position="7"/>
        <end position="116"/>
    </location>
</feature>
<dbReference type="EMBL" id="JAALHA020000009">
    <property type="protein sequence ID" value="MDR9896686.1"/>
    <property type="molecule type" value="Genomic_DNA"/>
</dbReference>
<dbReference type="InterPro" id="IPR003658">
    <property type="entry name" value="Anti-sigma_ant"/>
</dbReference>
<dbReference type="Gene3D" id="3.30.750.24">
    <property type="entry name" value="STAS domain"/>
    <property type="match status" value="1"/>
</dbReference>
<sequence length="122" mass="13551">MIKIDQKTYTTQDGNTVIVLTPTGRLDITTAWLFRLKLQECISKVSQHLVVNLGQVNFIDSSGLTSLVAGMRDADKVKGSFRICSVHPEAKLVFEVTMMDTVFEIFETEEEALEGVPRSIAS</sequence>
<dbReference type="Proteomes" id="UP000667802">
    <property type="component" value="Unassembled WGS sequence"/>
</dbReference>
<dbReference type="PROSITE" id="PS50801">
    <property type="entry name" value="STAS"/>
    <property type="match status" value="1"/>
</dbReference>
<comment type="similarity">
    <text evidence="1 2">Belongs to the anti-sigma-factor antagonist family.</text>
</comment>
<comment type="caution">
    <text evidence="4">The sequence shown here is derived from an EMBL/GenBank/DDBJ whole genome shotgun (WGS) entry which is preliminary data.</text>
</comment>
<gene>
    <name evidence="4" type="ORF">G7B40_019265</name>
</gene>
<dbReference type="RefSeq" id="WP_208349454.1">
    <property type="nucleotide sequence ID" value="NZ_JAALHA020000009.1"/>
</dbReference>
<reference evidence="5" key="1">
    <citation type="journal article" date="2021" name="Science">
        <title>Hunting the eagle killer: A cyanobacterial neurotoxin causes vacuolar myelinopathy.</title>
        <authorList>
            <person name="Breinlinger S."/>
            <person name="Phillips T.J."/>
            <person name="Haram B.N."/>
            <person name="Mares J."/>
            <person name="Martinez Yerena J.A."/>
            <person name="Hrouzek P."/>
            <person name="Sobotka R."/>
            <person name="Henderson W.M."/>
            <person name="Schmieder P."/>
            <person name="Williams S.M."/>
            <person name="Lauderdale J.D."/>
            <person name="Wilde H.D."/>
            <person name="Gerrin W."/>
            <person name="Kust A."/>
            <person name="Washington J.W."/>
            <person name="Wagner C."/>
            <person name="Geier B."/>
            <person name="Liebeke M."/>
            <person name="Enke H."/>
            <person name="Niedermeyer T.H.J."/>
            <person name="Wilde S.B."/>
        </authorList>
    </citation>
    <scope>NUCLEOTIDE SEQUENCE [LARGE SCALE GENOMIC DNA]</scope>
    <source>
        <strain evidence="5">Thurmond2011</strain>
    </source>
</reference>
<dbReference type="Pfam" id="PF01740">
    <property type="entry name" value="STAS"/>
    <property type="match status" value="1"/>
</dbReference>
<evidence type="ECO:0000313" key="4">
    <source>
        <dbReference type="EMBL" id="MDR9896686.1"/>
    </source>
</evidence>
<dbReference type="PANTHER" id="PTHR33495">
    <property type="entry name" value="ANTI-SIGMA FACTOR ANTAGONIST TM_1081-RELATED-RELATED"/>
    <property type="match status" value="1"/>
</dbReference>
<evidence type="ECO:0000256" key="1">
    <source>
        <dbReference type="ARBA" id="ARBA00009013"/>
    </source>
</evidence>
<evidence type="ECO:0000259" key="3">
    <source>
        <dbReference type="PROSITE" id="PS50801"/>
    </source>
</evidence>
<organism evidence="4 5">
    <name type="scientific">Aetokthonos hydrillicola Thurmond2011</name>
    <dbReference type="NCBI Taxonomy" id="2712845"/>
    <lineage>
        <taxon>Bacteria</taxon>
        <taxon>Bacillati</taxon>
        <taxon>Cyanobacteriota</taxon>
        <taxon>Cyanophyceae</taxon>
        <taxon>Nostocales</taxon>
        <taxon>Hapalosiphonaceae</taxon>
        <taxon>Aetokthonos</taxon>
    </lineage>
</organism>
<accession>A0AAP5I887</accession>
<dbReference type="InterPro" id="IPR002645">
    <property type="entry name" value="STAS_dom"/>
</dbReference>
<proteinExistence type="inferred from homology"/>
<evidence type="ECO:0000313" key="5">
    <source>
        <dbReference type="Proteomes" id="UP000667802"/>
    </source>
</evidence>
<keyword evidence="5" id="KW-1185">Reference proteome</keyword>
<evidence type="ECO:0000256" key="2">
    <source>
        <dbReference type="RuleBase" id="RU003749"/>
    </source>
</evidence>
<dbReference type="CDD" id="cd07043">
    <property type="entry name" value="STAS_anti-anti-sigma_factors"/>
    <property type="match status" value="1"/>
</dbReference>
<dbReference type="InterPro" id="IPR036513">
    <property type="entry name" value="STAS_dom_sf"/>
</dbReference>
<dbReference type="PANTHER" id="PTHR33495:SF2">
    <property type="entry name" value="ANTI-SIGMA FACTOR ANTAGONIST TM_1081-RELATED"/>
    <property type="match status" value="1"/>
</dbReference>
<name>A0AAP5I887_9CYAN</name>
<dbReference type="NCBIfam" id="TIGR00377">
    <property type="entry name" value="ant_ant_sig"/>
    <property type="match status" value="1"/>
</dbReference>
<protein>
    <recommendedName>
        <fullName evidence="2">Anti-sigma factor antagonist</fullName>
    </recommendedName>
</protein>
<dbReference type="GO" id="GO:0043856">
    <property type="term" value="F:anti-sigma factor antagonist activity"/>
    <property type="evidence" value="ECO:0007669"/>
    <property type="project" value="InterPro"/>
</dbReference>